<evidence type="ECO:0000256" key="1">
    <source>
        <dbReference type="ARBA" id="ARBA00006717"/>
    </source>
</evidence>
<dbReference type="AlphaFoldDB" id="A0AAE3J4K3"/>
<dbReference type="EC" id="5.4.2.11" evidence="2"/>
<accession>A0AAE3J4K3</accession>
<sequence>MNIYVIRHGQTPWNVERRLQGRSDTDLNEIGREMAIETGKAFQKVHFDVVFTSPLKRARETAELFLGDRKVPVIEEPRIQEISFGDYEGLTCGKDNYSIPDPNFNDFFEHPEHYQTPPNGESLEELGARTKAFMEDIMHRPELQDKTVLVSSHGCATRGILNSIRSFELADFWHGGVPKNCSVALIHVENGQPSLIYENRTFLEEK</sequence>
<comment type="caution">
    <text evidence="8">The sequence shown here is derived from an EMBL/GenBank/DDBJ whole genome shotgun (WGS) entry which is preliminary data.</text>
</comment>
<dbReference type="Gene3D" id="3.40.50.1240">
    <property type="entry name" value="Phosphoglycerate mutase-like"/>
    <property type="match status" value="1"/>
</dbReference>
<dbReference type="SMART" id="SM00855">
    <property type="entry name" value="PGAM"/>
    <property type="match status" value="1"/>
</dbReference>
<dbReference type="Pfam" id="PF00300">
    <property type="entry name" value="His_Phos_1"/>
    <property type="match status" value="1"/>
</dbReference>
<dbReference type="RefSeq" id="WP_178046877.1">
    <property type="nucleotide sequence ID" value="NZ_JAJEPR010000002.1"/>
</dbReference>
<evidence type="ECO:0000256" key="3">
    <source>
        <dbReference type="ARBA" id="ARBA00023152"/>
    </source>
</evidence>
<comment type="similarity">
    <text evidence="1">Belongs to the phosphoglycerate mutase family. BPG-dependent PGAM subfamily.</text>
</comment>
<proteinExistence type="inferred from homology"/>
<dbReference type="InterPro" id="IPR013078">
    <property type="entry name" value="His_Pase_superF_clade-1"/>
</dbReference>
<feature type="site" description="Transition state stabilizer" evidence="7">
    <location>
        <position position="153"/>
    </location>
</feature>
<feature type="binding site" evidence="6">
    <location>
        <position position="57"/>
    </location>
    <ligand>
        <name>substrate</name>
    </ligand>
</feature>
<dbReference type="PROSITE" id="PS00175">
    <property type="entry name" value="PG_MUTASE"/>
    <property type="match status" value="1"/>
</dbReference>
<feature type="active site" description="Tele-phosphohistidine intermediate" evidence="5">
    <location>
        <position position="8"/>
    </location>
</feature>
<protein>
    <recommendedName>
        <fullName evidence="2">phosphoglycerate mutase (2,3-diphosphoglycerate-dependent)</fullName>
        <ecNumber evidence="2">5.4.2.11</ecNumber>
    </recommendedName>
</protein>
<name>A0AAE3J4K3_9FIRM</name>
<evidence type="ECO:0000256" key="6">
    <source>
        <dbReference type="PIRSR" id="PIRSR613078-2"/>
    </source>
</evidence>
<gene>
    <name evidence="8" type="ORF">LKD71_01620</name>
</gene>
<dbReference type="CDD" id="cd07067">
    <property type="entry name" value="HP_PGM_like"/>
    <property type="match status" value="1"/>
</dbReference>
<feature type="active site" description="Proton donor/acceptor" evidence="5">
    <location>
        <position position="81"/>
    </location>
</feature>
<dbReference type="EMBL" id="JAJEPR010000002">
    <property type="protein sequence ID" value="MCC2188532.1"/>
    <property type="molecule type" value="Genomic_DNA"/>
</dbReference>
<keyword evidence="3" id="KW-0324">Glycolysis</keyword>
<evidence type="ECO:0000313" key="9">
    <source>
        <dbReference type="Proteomes" id="UP001197875"/>
    </source>
</evidence>
<evidence type="ECO:0000256" key="5">
    <source>
        <dbReference type="PIRSR" id="PIRSR613078-1"/>
    </source>
</evidence>
<evidence type="ECO:0000256" key="7">
    <source>
        <dbReference type="PIRSR" id="PIRSR613078-3"/>
    </source>
</evidence>
<keyword evidence="9" id="KW-1185">Reference proteome</keyword>
<dbReference type="InterPro" id="IPR005952">
    <property type="entry name" value="Phosphogly_mut1"/>
</dbReference>
<feature type="binding site" evidence="6">
    <location>
        <begin position="7"/>
        <end position="14"/>
    </location>
    <ligand>
        <name>substrate</name>
    </ligand>
</feature>
<dbReference type="GO" id="GO:0004619">
    <property type="term" value="F:phosphoglycerate mutase activity"/>
    <property type="evidence" value="ECO:0007669"/>
    <property type="project" value="UniProtKB-EC"/>
</dbReference>
<evidence type="ECO:0000313" key="8">
    <source>
        <dbReference type="EMBL" id="MCC2188532.1"/>
    </source>
</evidence>
<keyword evidence="4" id="KW-0413">Isomerase</keyword>
<reference evidence="8 9" key="1">
    <citation type="submission" date="2021-10" db="EMBL/GenBank/DDBJ databases">
        <title>Anaerobic single-cell dispensing facilitates the cultivation of human gut bacteria.</title>
        <authorList>
            <person name="Afrizal A."/>
        </authorList>
    </citation>
    <scope>NUCLEOTIDE SEQUENCE [LARGE SCALE GENOMIC DNA]</scope>
    <source>
        <strain evidence="8 9">CLA-AA-H277</strain>
    </source>
</reference>
<dbReference type="InterPro" id="IPR029033">
    <property type="entry name" value="His_PPase_superfam"/>
</dbReference>
<organism evidence="8 9">
    <name type="scientific">Fusicatenibacter faecihominis</name>
    <dbReference type="NCBI Taxonomy" id="2881276"/>
    <lineage>
        <taxon>Bacteria</taxon>
        <taxon>Bacillati</taxon>
        <taxon>Bacillota</taxon>
        <taxon>Clostridia</taxon>
        <taxon>Lachnospirales</taxon>
        <taxon>Lachnospiraceae</taxon>
        <taxon>Fusicatenibacter</taxon>
    </lineage>
</organism>
<dbReference type="PANTHER" id="PTHR11931">
    <property type="entry name" value="PHOSPHOGLYCERATE MUTASE"/>
    <property type="match status" value="1"/>
</dbReference>
<dbReference type="InterPro" id="IPR001345">
    <property type="entry name" value="PG/BPGM_mutase_AS"/>
</dbReference>
<dbReference type="SUPFAM" id="SSF53254">
    <property type="entry name" value="Phosphoglycerate mutase-like"/>
    <property type="match status" value="1"/>
</dbReference>
<evidence type="ECO:0000256" key="4">
    <source>
        <dbReference type="ARBA" id="ARBA00023235"/>
    </source>
</evidence>
<dbReference type="GO" id="GO:0006096">
    <property type="term" value="P:glycolytic process"/>
    <property type="evidence" value="ECO:0007669"/>
    <property type="project" value="UniProtKB-KW"/>
</dbReference>
<evidence type="ECO:0000256" key="2">
    <source>
        <dbReference type="ARBA" id="ARBA00012028"/>
    </source>
</evidence>
<dbReference type="Proteomes" id="UP001197875">
    <property type="component" value="Unassembled WGS sequence"/>
</dbReference>